<dbReference type="OrthoDB" id="8368574at2"/>
<dbReference type="EMBL" id="CP001624">
    <property type="protein sequence ID" value="ACS60038.1"/>
    <property type="molecule type" value="Genomic_DNA"/>
</dbReference>
<proteinExistence type="predicted"/>
<accession>C6B7I0</accession>
<evidence type="ECO:0000313" key="1">
    <source>
        <dbReference type="EMBL" id="ACS60038.1"/>
    </source>
</evidence>
<dbReference type="Proteomes" id="UP000002256">
    <property type="component" value="Plasmid pR132502"/>
</dbReference>
<geneLocation type="plasmid" evidence="1 2">
    <name>pR132502</name>
</geneLocation>
<reference evidence="1 2" key="1">
    <citation type="journal article" date="2010" name="Stand. Genomic Sci.">
        <title>Complete genome sequence of Rhizobium leguminosarum bv. trifolii strain WSM1325, an effective microsymbiont of annual Mediterranean clovers.</title>
        <authorList>
            <person name="Reeve W."/>
            <person name="O'Hara G."/>
            <person name="Chain P."/>
            <person name="Ardley J."/>
            <person name="Brau L."/>
            <person name="Nandesena K."/>
            <person name="Tiwari R."/>
            <person name="Copeland A."/>
            <person name="Nolan M."/>
            <person name="Han C."/>
            <person name="Brettin T."/>
            <person name="Land M."/>
            <person name="Ovchinikova G."/>
            <person name="Ivanova N."/>
            <person name="Mavromatis K."/>
            <person name="Markowitz V."/>
            <person name="Kyrpides N."/>
            <person name="Melino V."/>
            <person name="Denton M."/>
            <person name="Yates R."/>
            <person name="Howieson J."/>
        </authorList>
    </citation>
    <scope>NUCLEOTIDE SEQUENCE [LARGE SCALE GENOMIC DNA]</scope>
    <source>
        <strain evidence="2">WSM1325</strain>
        <plasmid evidence="2">Plasmid pR132502</plasmid>
    </source>
</reference>
<dbReference type="AlphaFoldDB" id="C6B7I0"/>
<organism evidence="1 2">
    <name type="scientific">Rhizobium leguminosarum bv. trifolii (strain WSM1325)</name>
    <dbReference type="NCBI Taxonomy" id="395491"/>
    <lineage>
        <taxon>Bacteria</taxon>
        <taxon>Pseudomonadati</taxon>
        <taxon>Pseudomonadota</taxon>
        <taxon>Alphaproteobacteria</taxon>
        <taxon>Hyphomicrobiales</taxon>
        <taxon>Rhizobiaceae</taxon>
        <taxon>Rhizobium/Agrobacterium group</taxon>
        <taxon>Rhizobium</taxon>
    </lineage>
</organism>
<dbReference type="HOGENOM" id="CLU_155890_0_0_5"/>
<protein>
    <submittedName>
        <fullName evidence="1">Uncharacterized protein</fullName>
    </submittedName>
</protein>
<dbReference type="KEGG" id="rlg:Rleg_7020"/>
<keyword evidence="1" id="KW-0614">Plasmid</keyword>
<gene>
    <name evidence="1" type="ordered locus">Rleg_7020</name>
</gene>
<name>C6B7I0_RHILS</name>
<evidence type="ECO:0000313" key="2">
    <source>
        <dbReference type="Proteomes" id="UP000002256"/>
    </source>
</evidence>
<sequence>MPDQYQPKYKWRETWPGEGHQDFSGFDGEQSFGRIQLDQTSHGEMGMWKWNATHVPWVREHIVPHSGWETTSREACRRVEEHYEKLLELHGRPKGR</sequence>